<dbReference type="Proteomes" id="UP000078582">
    <property type="component" value="Chromosome"/>
</dbReference>
<dbReference type="GO" id="GO:0008684">
    <property type="term" value="F:2-oxopent-4-enoate hydratase activity"/>
    <property type="evidence" value="ECO:0007669"/>
    <property type="project" value="TreeGrafter"/>
</dbReference>
<name>A0A192H0H7_9LACO</name>
<dbReference type="GO" id="GO:0005737">
    <property type="term" value="C:cytoplasm"/>
    <property type="evidence" value="ECO:0007669"/>
    <property type="project" value="TreeGrafter"/>
</dbReference>
<dbReference type="RefSeq" id="WP_068222345.1">
    <property type="nucleotide sequence ID" value="NZ_CP014623.1"/>
</dbReference>
<gene>
    <name evidence="1" type="ORF">AYR53_01030</name>
</gene>
<evidence type="ECO:0000313" key="1">
    <source>
        <dbReference type="EMBL" id="ANK61466.1"/>
    </source>
</evidence>
<dbReference type="OrthoDB" id="9792137at2"/>
<proteinExistence type="predicted"/>
<dbReference type="PANTHER" id="PTHR30143:SF0">
    <property type="entry name" value="2-KETO-4-PENTENOATE HYDRATASE"/>
    <property type="match status" value="1"/>
</dbReference>
<dbReference type="PANTHER" id="PTHR30143">
    <property type="entry name" value="ACID HYDRATASE"/>
    <property type="match status" value="1"/>
</dbReference>
<protein>
    <submittedName>
        <fullName evidence="1">2-keto-4-pentenoate hydratase</fullName>
    </submittedName>
</protein>
<dbReference type="SUPFAM" id="SSF56529">
    <property type="entry name" value="FAH"/>
    <property type="match status" value="1"/>
</dbReference>
<accession>A0A192H0H7</accession>
<dbReference type="GeneID" id="42980819"/>
<dbReference type="InterPro" id="IPR036663">
    <property type="entry name" value="Fumarylacetoacetase_C_sf"/>
</dbReference>
<dbReference type="KEGG" id="lbt:AYR52_00470"/>
<dbReference type="EMBL" id="CP014873">
    <property type="protein sequence ID" value="ANK61466.1"/>
    <property type="molecule type" value="Genomic_DNA"/>
</dbReference>
<reference evidence="1 2" key="1">
    <citation type="submission" date="2016-03" db="EMBL/GenBank/DDBJ databases">
        <title>Pediococcus and Lactobacillus from brewery environment - whole genome sequencing and assembly.</title>
        <authorList>
            <person name="Behr J."/>
            <person name="Geissler A.J."/>
            <person name="Vogel R.F."/>
        </authorList>
    </citation>
    <scope>NUCLEOTIDE SEQUENCE [LARGE SCALE GENOMIC DNA]</scope>
    <source>
        <strain evidence="1 2">TMW 1.1989</strain>
    </source>
</reference>
<keyword evidence="2" id="KW-1185">Reference proteome</keyword>
<dbReference type="AlphaFoldDB" id="A0A192H0H7"/>
<sequence>MSEKNVLATKNATEEEVANDLYQALVTKRPLTATDYEEKVANFDTAYRVQRAFTELKNEAVGGYKVSLTSEETQKMFDSDSPFYGAETTSAWLKNYATVKLSDLMDPLLEVEMVFTAKEALLATDSLAELLSKVEVSAGVELPDSRFKDWFPSLSKYLVVADGAVGGRVVYTKPTTAKVAVNDLAGVDCTLSLDGKQLGTGKSSEVLGNPLNSLQWLVKKLAEQGVDYPKGTKVSSGTFLLPPHLQTGHYVAHFSKYFEDVELDVK</sequence>
<dbReference type="Gene3D" id="3.90.850.10">
    <property type="entry name" value="Fumarylacetoacetase-like, C-terminal domain"/>
    <property type="match status" value="1"/>
</dbReference>
<dbReference type="InterPro" id="IPR050772">
    <property type="entry name" value="Hydratase-Decarb/MhpD_sf"/>
</dbReference>
<evidence type="ECO:0000313" key="2">
    <source>
        <dbReference type="Proteomes" id="UP000078582"/>
    </source>
</evidence>
<organism evidence="1 2">
    <name type="scientific">Loigolactobacillus backii</name>
    <dbReference type="NCBI Taxonomy" id="375175"/>
    <lineage>
        <taxon>Bacteria</taxon>
        <taxon>Bacillati</taxon>
        <taxon>Bacillota</taxon>
        <taxon>Bacilli</taxon>
        <taxon>Lactobacillales</taxon>
        <taxon>Lactobacillaceae</taxon>
        <taxon>Loigolactobacillus</taxon>
    </lineage>
</organism>